<gene>
    <name evidence="2" type="ORF">S03H2_51615</name>
</gene>
<evidence type="ECO:0000313" key="2">
    <source>
        <dbReference type="EMBL" id="GAH74500.1"/>
    </source>
</evidence>
<protein>
    <recommendedName>
        <fullName evidence="1">ARG and Rhodanese-Phosphatase-superfamily-associated domain-containing protein</fullName>
    </recommendedName>
</protein>
<organism evidence="2">
    <name type="scientific">marine sediment metagenome</name>
    <dbReference type="NCBI Taxonomy" id="412755"/>
    <lineage>
        <taxon>unclassified sequences</taxon>
        <taxon>metagenomes</taxon>
        <taxon>ecological metagenomes</taxon>
    </lineage>
</organism>
<evidence type="ECO:0000259" key="1">
    <source>
        <dbReference type="Pfam" id="PF20208"/>
    </source>
</evidence>
<accession>X1IZ44</accession>
<name>X1IZ44_9ZZZZ</name>
<dbReference type="AlphaFoldDB" id="X1IZ44"/>
<dbReference type="Pfam" id="PF20208">
    <property type="entry name" value="ARPP-1"/>
    <property type="match status" value="1"/>
</dbReference>
<comment type="caution">
    <text evidence="2">The sequence shown here is derived from an EMBL/GenBank/DDBJ whole genome shotgun (WGS) entry which is preliminary data.</text>
</comment>
<reference evidence="2" key="1">
    <citation type="journal article" date="2014" name="Front. Microbiol.">
        <title>High frequency of phylogenetically diverse reductive dehalogenase-homologous genes in deep subseafloor sedimentary metagenomes.</title>
        <authorList>
            <person name="Kawai M."/>
            <person name="Futagami T."/>
            <person name="Toyoda A."/>
            <person name="Takaki Y."/>
            <person name="Nishi S."/>
            <person name="Hori S."/>
            <person name="Arai W."/>
            <person name="Tsubouchi T."/>
            <person name="Morono Y."/>
            <person name="Uchiyama I."/>
            <person name="Ito T."/>
            <person name="Fujiyama A."/>
            <person name="Inagaki F."/>
            <person name="Takami H."/>
        </authorList>
    </citation>
    <scope>NUCLEOTIDE SEQUENCE</scope>
    <source>
        <strain evidence="2">Expedition CK06-06</strain>
    </source>
</reference>
<sequence>MSDSLKESGSYESDQGAIWDEISEMSASAGVHSATRAMKDVFEEKKDILNEYIETYKCLSHQKGMLVFVGGEIAGLDILSR</sequence>
<feature type="domain" description="ARG and Rhodanese-Phosphatase-superfamily-associated" evidence="1">
    <location>
        <begin position="2"/>
        <end position="80"/>
    </location>
</feature>
<feature type="non-terminal residue" evidence="2">
    <location>
        <position position="81"/>
    </location>
</feature>
<dbReference type="EMBL" id="BARU01032754">
    <property type="protein sequence ID" value="GAH74500.1"/>
    <property type="molecule type" value="Genomic_DNA"/>
</dbReference>
<dbReference type="InterPro" id="IPR046699">
    <property type="entry name" value="ARPP-1"/>
</dbReference>
<proteinExistence type="predicted"/>